<dbReference type="EMBL" id="JAKIKS010000057">
    <property type="protein sequence ID" value="MCL1125702.1"/>
    <property type="molecule type" value="Genomic_DNA"/>
</dbReference>
<evidence type="ECO:0000313" key="2">
    <source>
        <dbReference type="Proteomes" id="UP001203423"/>
    </source>
</evidence>
<dbReference type="InterPro" id="IPR009749">
    <property type="entry name" value="DUF1315"/>
</dbReference>
<dbReference type="RefSeq" id="WP_248941013.1">
    <property type="nucleotide sequence ID" value="NZ_JAKIKS010000057.1"/>
</dbReference>
<gene>
    <name evidence="1" type="ORF">L2764_14775</name>
</gene>
<accession>A0ABT0LDB1</accession>
<keyword evidence="2" id="KW-1185">Reference proteome</keyword>
<organism evidence="1 2">
    <name type="scientific">Shewanella surugensis</name>
    <dbReference type="NCBI Taxonomy" id="212020"/>
    <lineage>
        <taxon>Bacteria</taxon>
        <taxon>Pseudomonadati</taxon>
        <taxon>Pseudomonadota</taxon>
        <taxon>Gammaproteobacteria</taxon>
        <taxon>Alteromonadales</taxon>
        <taxon>Shewanellaceae</taxon>
        <taxon>Shewanella</taxon>
    </lineage>
</organism>
<sequence length="98" mass="11202">MKDISQVIEEMPQEVYERLISAVELGKWEDGTVLSDEQRASTQQVVMLYQAKKLHQTDHFTIGREGQINELSKAQLKKEFKAADFKGESIAAFKNDDL</sequence>
<reference evidence="1 2" key="1">
    <citation type="submission" date="2022-01" db="EMBL/GenBank/DDBJ databases">
        <title>Whole genome-based taxonomy of the Shewanellaceae.</title>
        <authorList>
            <person name="Martin-Rodriguez A.J."/>
        </authorList>
    </citation>
    <scope>NUCLEOTIDE SEQUENCE [LARGE SCALE GENOMIC DNA]</scope>
    <source>
        <strain evidence="1 2">DSM 17177</strain>
    </source>
</reference>
<evidence type="ECO:0000313" key="1">
    <source>
        <dbReference type="EMBL" id="MCL1125702.1"/>
    </source>
</evidence>
<comment type="caution">
    <text evidence="1">The sequence shown here is derived from an EMBL/GenBank/DDBJ whole genome shotgun (WGS) entry which is preliminary data.</text>
</comment>
<dbReference type="Pfam" id="PF07023">
    <property type="entry name" value="DUF1315"/>
    <property type="match status" value="1"/>
</dbReference>
<proteinExistence type="predicted"/>
<dbReference type="Proteomes" id="UP001203423">
    <property type="component" value="Unassembled WGS sequence"/>
</dbReference>
<name>A0ABT0LDB1_9GAMM</name>
<protein>
    <submittedName>
        <fullName evidence="1">DUF1315 family protein</fullName>
    </submittedName>
</protein>